<dbReference type="InterPro" id="IPR001387">
    <property type="entry name" value="Cro/C1-type_HTH"/>
</dbReference>
<sequence>MIVITIDQRRSRSGPDKVEALLHRLANDYEAVRGFERTAGDEIQGVLRDGAAAVDLALEVARTGEWSVGIGVGAVETPMPEQTRAGRGPAFEHARDAVERAKGSSGSLALSGPGDGAERLEAELQLVAMVNARRTESSAEAGILVSRGLTQQQVAAKLGISQQAVSARLASGLWYEATRLAAAAGLALHEYALITEGSRRT</sequence>
<proteinExistence type="predicted"/>
<evidence type="ECO:0000313" key="2">
    <source>
        <dbReference type="EMBL" id="MBP2375004.1"/>
    </source>
</evidence>
<dbReference type="SUPFAM" id="SSF47413">
    <property type="entry name" value="lambda repressor-like DNA-binding domains"/>
    <property type="match status" value="1"/>
</dbReference>
<evidence type="ECO:0000259" key="1">
    <source>
        <dbReference type="PROSITE" id="PS50943"/>
    </source>
</evidence>
<dbReference type="CDD" id="cd00093">
    <property type="entry name" value="HTH_XRE"/>
    <property type="match status" value="1"/>
</dbReference>
<evidence type="ECO:0000313" key="3">
    <source>
        <dbReference type="Proteomes" id="UP000766570"/>
    </source>
</evidence>
<dbReference type="RefSeq" id="WP_209908220.1">
    <property type="nucleotide sequence ID" value="NZ_BAAAMI010000008.1"/>
</dbReference>
<gene>
    <name evidence="2" type="ORF">JOF46_002916</name>
</gene>
<dbReference type="Pfam" id="PF01381">
    <property type="entry name" value="HTH_3"/>
    <property type="match status" value="1"/>
</dbReference>
<feature type="domain" description="HTH cro/C1-type" evidence="1">
    <location>
        <begin position="146"/>
        <end position="166"/>
    </location>
</feature>
<dbReference type="Gene3D" id="1.10.260.40">
    <property type="entry name" value="lambda repressor-like DNA-binding domains"/>
    <property type="match status" value="1"/>
</dbReference>
<name>A0ABS4WFL2_9MICC</name>
<comment type="caution">
    <text evidence="2">The sequence shown here is derived from an EMBL/GenBank/DDBJ whole genome shotgun (WGS) entry which is preliminary data.</text>
</comment>
<organism evidence="2 3">
    <name type="scientific">Paeniglutamicibacter psychrophenolicus</name>
    <dbReference type="NCBI Taxonomy" id="257454"/>
    <lineage>
        <taxon>Bacteria</taxon>
        <taxon>Bacillati</taxon>
        <taxon>Actinomycetota</taxon>
        <taxon>Actinomycetes</taxon>
        <taxon>Micrococcales</taxon>
        <taxon>Micrococcaceae</taxon>
        <taxon>Paeniglutamicibacter</taxon>
    </lineage>
</organism>
<protein>
    <recommendedName>
        <fullName evidence="1">HTH cro/C1-type domain-containing protein</fullName>
    </recommendedName>
</protein>
<keyword evidence="3" id="KW-1185">Reference proteome</keyword>
<accession>A0ABS4WFL2</accession>
<dbReference type="InterPro" id="IPR010982">
    <property type="entry name" value="Lambda_DNA-bd_dom_sf"/>
</dbReference>
<reference evidence="2 3" key="1">
    <citation type="submission" date="2021-03" db="EMBL/GenBank/DDBJ databases">
        <title>Sequencing the genomes of 1000 actinobacteria strains.</title>
        <authorList>
            <person name="Klenk H.-P."/>
        </authorList>
    </citation>
    <scope>NUCLEOTIDE SEQUENCE [LARGE SCALE GENOMIC DNA]</scope>
    <source>
        <strain evidence="2 3">DSM 15454</strain>
    </source>
</reference>
<dbReference type="PROSITE" id="PS50943">
    <property type="entry name" value="HTH_CROC1"/>
    <property type="match status" value="1"/>
</dbReference>
<dbReference type="Proteomes" id="UP000766570">
    <property type="component" value="Unassembled WGS sequence"/>
</dbReference>
<dbReference type="EMBL" id="JAGIOE010000001">
    <property type="protein sequence ID" value="MBP2375004.1"/>
    <property type="molecule type" value="Genomic_DNA"/>
</dbReference>